<dbReference type="OrthoDB" id="3796409at2759"/>
<keyword evidence="2" id="KW-1185">Reference proteome</keyword>
<dbReference type="AlphaFoldDB" id="A0A9W9CKL4"/>
<evidence type="ECO:0000313" key="2">
    <source>
        <dbReference type="Proteomes" id="UP001140560"/>
    </source>
</evidence>
<proteinExistence type="predicted"/>
<reference evidence="1" key="1">
    <citation type="submission" date="2022-10" db="EMBL/GenBank/DDBJ databases">
        <title>Tapping the CABI collections for fungal endophytes: first genome assemblies for Collariella, Neodidymelliopsis, Ascochyta clinopodiicola, Didymella pomorum, Didymosphaeria variabile, Neocosmospora piperis and Neocucurbitaria cava.</title>
        <authorList>
            <person name="Hill R."/>
        </authorList>
    </citation>
    <scope>NUCLEOTIDE SEQUENCE</scope>
    <source>
        <strain evidence="1">IMI 356814</strain>
    </source>
</reference>
<dbReference type="EMBL" id="JAPEUY010000012">
    <property type="protein sequence ID" value="KAJ4367379.1"/>
    <property type="molecule type" value="Genomic_DNA"/>
</dbReference>
<protein>
    <submittedName>
        <fullName evidence="1">Uncharacterized protein</fullName>
    </submittedName>
</protein>
<dbReference type="PANTHER" id="PTHR37540:SF5">
    <property type="entry name" value="TRANSCRIPTION FACTOR DOMAIN-CONTAINING PROTEIN"/>
    <property type="match status" value="1"/>
</dbReference>
<organism evidence="1 2">
    <name type="scientific">Neocucurbitaria cava</name>
    <dbReference type="NCBI Taxonomy" id="798079"/>
    <lineage>
        <taxon>Eukaryota</taxon>
        <taxon>Fungi</taxon>
        <taxon>Dikarya</taxon>
        <taxon>Ascomycota</taxon>
        <taxon>Pezizomycotina</taxon>
        <taxon>Dothideomycetes</taxon>
        <taxon>Pleosporomycetidae</taxon>
        <taxon>Pleosporales</taxon>
        <taxon>Pleosporineae</taxon>
        <taxon>Cucurbitariaceae</taxon>
        <taxon>Neocucurbitaria</taxon>
    </lineage>
</organism>
<name>A0A9W9CKL4_9PLEO</name>
<sequence>MSQKGRGRQFFQQLQPTFSIELPKESATRLEFLDHSDPSKDTVVRKKAREWVNKNKANSKKSRDVQVFSEAKRTAGVINEADETQRQLYMKRSKWPEISSNPFQAIGNLDPFNLLPEVGRKYDHIIQFFLTSSCPEEIPCSDDKYSDQSKHSLIPFSSDNTVLGNMAKSQATFILWLYATALIRDGMCGSINTEEVQWFYNKSLRALQETLKKDVESGEYSDPLLNCLACMTATASFAGMFKTAELHRDALIKVLALRGDGDVVQGIKSATTWSVKAIQWCEIMVATQLVELPKIPYLPFAPAKPAPKQVTLEAARLTSITLASLPRLSESLHKIIHLLHHLGIAYAQPTGTKIDSYIIQPLYDAEYALLQLLSSQKSPGHGYSEIEVLLAEAFQLYFWTGPRMLPPQTRLCDLLITRLSITTKRVDGIQSIKETCITTVRILKDVHMGQLQSSLRNALSTFGPDSAQYRTIKLMVDEHAAKLALENLTLSSSRAKQQDDQKMQMG</sequence>
<accession>A0A9W9CKL4</accession>
<dbReference type="Proteomes" id="UP001140560">
    <property type="component" value="Unassembled WGS sequence"/>
</dbReference>
<comment type="caution">
    <text evidence="1">The sequence shown here is derived from an EMBL/GenBank/DDBJ whole genome shotgun (WGS) entry which is preliminary data.</text>
</comment>
<evidence type="ECO:0000313" key="1">
    <source>
        <dbReference type="EMBL" id="KAJ4367379.1"/>
    </source>
</evidence>
<dbReference type="PANTHER" id="PTHR37540">
    <property type="entry name" value="TRANSCRIPTION FACTOR (ACR-2), PUTATIVE-RELATED-RELATED"/>
    <property type="match status" value="1"/>
</dbReference>
<gene>
    <name evidence="1" type="ORF">N0V83_006961</name>
</gene>